<name>A0ABP9AEF9_9PSEU</name>
<keyword evidence="1" id="KW-0812">Transmembrane</keyword>
<accession>A0ABP9AEF9</accession>
<organism evidence="2 3">
    <name type="scientific">Actinomycetospora chlora</name>
    <dbReference type="NCBI Taxonomy" id="663608"/>
    <lineage>
        <taxon>Bacteria</taxon>
        <taxon>Bacillati</taxon>
        <taxon>Actinomycetota</taxon>
        <taxon>Actinomycetes</taxon>
        <taxon>Pseudonocardiales</taxon>
        <taxon>Pseudonocardiaceae</taxon>
        <taxon>Actinomycetospora</taxon>
    </lineage>
</organism>
<keyword evidence="3" id="KW-1185">Reference proteome</keyword>
<feature type="transmembrane region" description="Helical" evidence="1">
    <location>
        <begin position="34"/>
        <end position="52"/>
    </location>
</feature>
<dbReference type="Proteomes" id="UP001500928">
    <property type="component" value="Unassembled WGS sequence"/>
</dbReference>
<comment type="caution">
    <text evidence="2">The sequence shown here is derived from an EMBL/GenBank/DDBJ whole genome shotgun (WGS) entry which is preliminary data.</text>
</comment>
<sequence>MDGTLSAVIGIAVLVWVVVNQVRARPLSARRMRIAGILGVVGLVQLVGAAAAGPVPALGWVLLLAGLAIGALLGGIRAGTVRLWVRDGVVWTQGHAATAALWVVGIAAHVGLDLLARAVAPGSATIDGASVLLFVAVSLGVQGVVTARRAAVLTGDRPTVRV</sequence>
<keyword evidence="1" id="KW-1133">Transmembrane helix</keyword>
<feature type="transmembrane region" description="Helical" evidence="1">
    <location>
        <begin position="6"/>
        <end position="22"/>
    </location>
</feature>
<feature type="transmembrane region" description="Helical" evidence="1">
    <location>
        <begin position="128"/>
        <end position="147"/>
    </location>
</feature>
<gene>
    <name evidence="2" type="ORF">GCM10023200_09320</name>
</gene>
<dbReference type="RefSeq" id="WP_345411267.1">
    <property type="nucleotide sequence ID" value="NZ_BAABHO010000005.1"/>
</dbReference>
<reference evidence="3" key="1">
    <citation type="journal article" date="2019" name="Int. J. Syst. Evol. Microbiol.">
        <title>The Global Catalogue of Microorganisms (GCM) 10K type strain sequencing project: providing services to taxonomists for standard genome sequencing and annotation.</title>
        <authorList>
            <consortium name="The Broad Institute Genomics Platform"/>
            <consortium name="The Broad Institute Genome Sequencing Center for Infectious Disease"/>
            <person name="Wu L."/>
            <person name="Ma J."/>
        </authorList>
    </citation>
    <scope>NUCLEOTIDE SEQUENCE [LARGE SCALE GENOMIC DNA]</scope>
    <source>
        <strain evidence="3">JCM 17979</strain>
    </source>
</reference>
<proteinExistence type="predicted"/>
<dbReference type="EMBL" id="BAABHO010000005">
    <property type="protein sequence ID" value="GAA4778474.1"/>
    <property type="molecule type" value="Genomic_DNA"/>
</dbReference>
<evidence type="ECO:0000256" key="1">
    <source>
        <dbReference type="SAM" id="Phobius"/>
    </source>
</evidence>
<evidence type="ECO:0008006" key="4">
    <source>
        <dbReference type="Google" id="ProtNLM"/>
    </source>
</evidence>
<feature type="transmembrane region" description="Helical" evidence="1">
    <location>
        <begin position="58"/>
        <end position="76"/>
    </location>
</feature>
<evidence type="ECO:0000313" key="3">
    <source>
        <dbReference type="Proteomes" id="UP001500928"/>
    </source>
</evidence>
<feature type="transmembrane region" description="Helical" evidence="1">
    <location>
        <begin position="88"/>
        <end position="108"/>
    </location>
</feature>
<protein>
    <recommendedName>
        <fullName evidence="4">DUF1453 domain-containing protein</fullName>
    </recommendedName>
</protein>
<keyword evidence="1" id="KW-0472">Membrane</keyword>
<evidence type="ECO:0000313" key="2">
    <source>
        <dbReference type="EMBL" id="GAA4778474.1"/>
    </source>
</evidence>